<dbReference type="InterPro" id="IPR050953">
    <property type="entry name" value="N4_N6_ade-DNA_methylase"/>
</dbReference>
<dbReference type="GO" id="GO:0008170">
    <property type="term" value="F:N-methyltransferase activity"/>
    <property type="evidence" value="ECO:0007669"/>
    <property type="project" value="InterPro"/>
</dbReference>
<evidence type="ECO:0000256" key="6">
    <source>
        <dbReference type="ARBA" id="ARBA00047942"/>
    </source>
</evidence>
<reference evidence="8 9" key="1">
    <citation type="submission" date="2019-12" db="EMBL/GenBank/DDBJ databases">
        <title>Genomic-based taxomic classification of the family Erythrobacteraceae.</title>
        <authorList>
            <person name="Xu L."/>
        </authorList>
    </citation>
    <scope>NUCLEOTIDE SEQUENCE [LARGE SCALE GENOMIC DNA]</scope>
    <source>
        <strain evidence="8 9">JCM 12189</strain>
    </source>
</reference>
<evidence type="ECO:0000256" key="1">
    <source>
        <dbReference type="ARBA" id="ARBA00006594"/>
    </source>
</evidence>
<keyword evidence="5" id="KW-0949">S-adenosyl-L-methionine</keyword>
<dbReference type="PRINTS" id="PR00507">
    <property type="entry name" value="N12N6MTFRASE"/>
</dbReference>
<dbReference type="AlphaFoldDB" id="A0A6I4TH53"/>
<protein>
    <recommendedName>
        <fullName evidence="2">site-specific DNA-methyltransferase (adenine-specific)</fullName>
        <ecNumber evidence="2">2.1.1.72</ecNumber>
    </recommendedName>
</protein>
<feature type="domain" description="DNA methylase adenine-specific" evidence="7">
    <location>
        <begin position="427"/>
        <end position="536"/>
    </location>
</feature>
<dbReference type="PANTHER" id="PTHR33841">
    <property type="entry name" value="DNA METHYLTRANSFERASE YEEA-RELATED"/>
    <property type="match status" value="1"/>
</dbReference>
<dbReference type="Gene3D" id="3.40.50.150">
    <property type="entry name" value="Vaccinia Virus protein VP39"/>
    <property type="match status" value="1"/>
</dbReference>
<dbReference type="InterPro" id="IPR029063">
    <property type="entry name" value="SAM-dependent_MTases_sf"/>
</dbReference>
<dbReference type="PANTHER" id="PTHR33841:SF5">
    <property type="entry name" value="DNA METHYLASE (MODIFICATION METHYLASE) (METHYLTRANSFERASE)-RELATED"/>
    <property type="match status" value="1"/>
</dbReference>
<evidence type="ECO:0000259" key="7">
    <source>
        <dbReference type="Pfam" id="PF02384"/>
    </source>
</evidence>
<dbReference type="GO" id="GO:0032259">
    <property type="term" value="P:methylation"/>
    <property type="evidence" value="ECO:0007669"/>
    <property type="project" value="UniProtKB-KW"/>
</dbReference>
<dbReference type="Pfam" id="PF02384">
    <property type="entry name" value="N6_Mtase"/>
    <property type="match status" value="1"/>
</dbReference>
<organism evidence="8 9">
    <name type="scientific">Qipengyuania aquimaris</name>
    <dbReference type="NCBI Taxonomy" id="255984"/>
    <lineage>
        <taxon>Bacteria</taxon>
        <taxon>Pseudomonadati</taxon>
        <taxon>Pseudomonadota</taxon>
        <taxon>Alphaproteobacteria</taxon>
        <taxon>Sphingomonadales</taxon>
        <taxon>Erythrobacteraceae</taxon>
        <taxon>Qipengyuania</taxon>
    </lineage>
</organism>
<comment type="caution">
    <text evidence="8">The sequence shown here is derived from an EMBL/GenBank/DDBJ whole genome shotgun (WGS) entry which is preliminary data.</text>
</comment>
<name>A0A6I4TH53_9SPHN</name>
<evidence type="ECO:0000256" key="2">
    <source>
        <dbReference type="ARBA" id="ARBA00011900"/>
    </source>
</evidence>
<keyword evidence="3 8" id="KW-0489">Methyltransferase</keyword>
<dbReference type="GO" id="GO:0003677">
    <property type="term" value="F:DNA binding"/>
    <property type="evidence" value="ECO:0007669"/>
    <property type="project" value="InterPro"/>
</dbReference>
<evidence type="ECO:0000313" key="9">
    <source>
        <dbReference type="Proteomes" id="UP000432727"/>
    </source>
</evidence>
<gene>
    <name evidence="8" type="ORF">GRI34_02870</name>
</gene>
<accession>A0A6I4TH53</accession>
<dbReference type="Proteomes" id="UP000432727">
    <property type="component" value="Unassembled WGS sequence"/>
</dbReference>
<evidence type="ECO:0000256" key="4">
    <source>
        <dbReference type="ARBA" id="ARBA00022679"/>
    </source>
</evidence>
<keyword evidence="9" id="KW-1185">Reference proteome</keyword>
<sequence>MPKKPSESAFDEAIRTIRETKKGQEAAMYGPLRDIFCDVLGYPRSSVHIDIAGEAGRPDVTCRAPSGIMDRNGKSLDIDWMVVEAKDEHDAFSTISRREAIFAQKAKYVRPDTAWFIMADPTIIVARPVMNSTHDSASDIIFTLDSATDEAQFRSTFARLSYGVAGVPQRLRAFREGDTSLIATEKLTLSENATKRQENQVAVARRNFYETLRTTTSHLQESTLGTLHSVLNMATDVSTAWKTFADKYPDASFDPYTLTATAKPNNYELAITYGGDVARLNRKLKKAGSIARLALDGLPEFKARLNGKENDAKEEKKILEMFATETANLILARILLIRFFEDHGFFGANRFLCNGGVEAFQMLREKFAFGYTRLLKMAYEKAQALYAAAFDETELDWVFATNDANLSNAIEWAMYQLSRYDFTTVKGDILTGVYDRFLDREQRKKFGEYYTPPSIARYIVDRLELKPEDRFMDPACGSGTFLIERYQQVVGEDADQGLATYSEVVAALARLAGNDLNTFSAVLAQIQILWHVLSFKDDLIAAEEFPDIAISDKANSIIRPGVEFSQHGRFVELDRPSYGGIGGNPPYVRPERSGEIDEATKQYFESDREEWKGISAEANLYALFIYRALDGWCRLPNKWGEGAGRLGFVVPLALCGTKENAELRQLFAADGRWTIREIVDLEVIWRNVFDADVLPIVLIAEARPPRLPLDPKWLDRSEPLPDRKALRYQVRAARLQPWIDARLAKAAPETADVWRSLSKRNQKRWEHDQVTIKLADKRCIDFGDGTKRPTFNLAGIPASRLDYADLFTPDGRIVTRVTPERRTIINKLRANPQMSSAFQEYWYKRKGAKKSASDSNSLHLPLVSQQADGLPRGSVTLVKPAGDLTMWEHREMISRGIVFAGRKKDAPKGRGHTIYKAENIVSGGIHGDPQDQGIDISAARNRYLFEYMDILPERLWAVARIERSPNAVPFDPRKVAFTDTATIFAPRAELVDVPFDMIFVSRIYRYYYALAAKMSYLNTYRGDIYPTNLRLLPWNDAIADKAVELEGLRGDLVSACENHFRTEAAMFAALGQLPIKPFREVVKEAVKTTGSKVEWSESLNKGTEAIEIAPDSKAVADGDAWHIQISEYLLDWVKVPDECAALGLAMALSARAGTSKKMVDRAILLDMPIPSNADSRDKFDAVVKQFRESDHASAIDAVVDKIDALIGPALGLAEDDIASIRADMTDDPFLRNITPRWPATETRIHGYRTGLDSSDRYS</sequence>
<dbReference type="InterPro" id="IPR003356">
    <property type="entry name" value="DNA_methylase_A-5"/>
</dbReference>
<evidence type="ECO:0000313" key="8">
    <source>
        <dbReference type="EMBL" id="MXO95362.1"/>
    </source>
</evidence>
<dbReference type="SUPFAM" id="SSF53335">
    <property type="entry name" value="S-adenosyl-L-methionine-dependent methyltransferases"/>
    <property type="match status" value="1"/>
</dbReference>
<comment type="catalytic activity">
    <reaction evidence="6">
        <text>a 2'-deoxyadenosine in DNA + S-adenosyl-L-methionine = an N(6)-methyl-2'-deoxyadenosine in DNA + S-adenosyl-L-homocysteine + H(+)</text>
        <dbReference type="Rhea" id="RHEA:15197"/>
        <dbReference type="Rhea" id="RHEA-COMP:12418"/>
        <dbReference type="Rhea" id="RHEA-COMP:12419"/>
        <dbReference type="ChEBI" id="CHEBI:15378"/>
        <dbReference type="ChEBI" id="CHEBI:57856"/>
        <dbReference type="ChEBI" id="CHEBI:59789"/>
        <dbReference type="ChEBI" id="CHEBI:90615"/>
        <dbReference type="ChEBI" id="CHEBI:90616"/>
        <dbReference type="EC" id="2.1.1.72"/>
    </reaction>
</comment>
<keyword evidence="4" id="KW-0808">Transferase</keyword>
<comment type="similarity">
    <text evidence="1">Belongs to the N(4)/N(6)-methyltransferase family.</text>
</comment>
<dbReference type="EC" id="2.1.1.72" evidence="2"/>
<dbReference type="GO" id="GO:0009007">
    <property type="term" value="F:site-specific DNA-methyltransferase (adenine-specific) activity"/>
    <property type="evidence" value="ECO:0007669"/>
    <property type="project" value="UniProtKB-EC"/>
</dbReference>
<evidence type="ECO:0000256" key="5">
    <source>
        <dbReference type="ARBA" id="ARBA00022691"/>
    </source>
</evidence>
<proteinExistence type="inferred from homology"/>
<evidence type="ECO:0000256" key="3">
    <source>
        <dbReference type="ARBA" id="ARBA00022603"/>
    </source>
</evidence>
<dbReference type="RefSeq" id="WP_160594654.1">
    <property type="nucleotide sequence ID" value="NZ_WTYI01000001.1"/>
</dbReference>
<dbReference type="OrthoDB" id="5194627at2"/>
<dbReference type="EMBL" id="WTYI01000001">
    <property type="protein sequence ID" value="MXO95362.1"/>
    <property type="molecule type" value="Genomic_DNA"/>
</dbReference>